<organism evidence="9 10">
    <name type="scientific">Panicum virgatum</name>
    <name type="common">Blackwell switchgrass</name>
    <dbReference type="NCBI Taxonomy" id="38727"/>
    <lineage>
        <taxon>Eukaryota</taxon>
        <taxon>Viridiplantae</taxon>
        <taxon>Streptophyta</taxon>
        <taxon>Embryophyta</taxon>
        <taxon>Tracheophyta</taxon>
        <taxon>Spermatophyta</taxon>
        <taxon>Magnoliopsida</taxon>
        <taxon>Liliopsida</taxon>
        <taxon>Poales</taxon>
        <taxon>Poaceae</taxon>
        <taxon>PACMAD clade</taxon>
        <taxon>Panicoideae</taxon>
        <taxon>Panicodae</taxon>
        <taxon>Paniceae</taxon>
        <taxon>Panicinae</taxon>
        <taxon>Panicum</taxon>
        <taxon>Panicum sect. Hiantes</taxon>
    </lineage>
</organism>
<reference evidence="9" key="1">
    <citation type="submission" date="2020-05" db="EMBL/GenBank/DDBJ databases">
        <title>WGS assembly of Panicum virgatum.</title>
        <authorList>
            <person name="Lovell J.T."/>
            <person name="Jenkins J."/>
            <person name="Shu S."/>
            <person name="Juenger T.E."/>
            <person name="Schmutz J."/>
        </authorList>
    </citation>
    <scope>NUCLEOTIDE SEQUENCE</scope>
    <source>
        <strain evidence="9">AP13</strain>
    </source>
</reference>
<sequence>MAGQSDPHLSIFSPSEVEFVAEDEIVDIVPNIRMDALNMICGDFGPFYPQVPTKVPLWLAVALKKRGKCTIRTPDWMTVDRLTQVLEAERESSREFQPLPFHYIEISKLLFDHARDDISDAYLVRSLIEDIRDVRFHKVETGLETISGRTHAVKLKNLSAMEVNIVRPFMVRTLQAFYKHDSPQMIQQADTTGSRPTPVTDRGPRRDLRRR</sequence>
<dbReference type="Pfam" id="PF25005">
    <property type="entry name" value="PSF2_N"/>
    <property type="match status" value="1"/>
</dbReference>
<keyword evidence="10" id="KW-1185">Reference proteome</keyword>
<dbReference type="OrthoDB" id="1938138at2759"/>
<dbReference type="Gene3D" id="3.40.5.50">
    <property type="match status" value="1"/>
</dbReference>
<dbReference type="SUPFAM" id="SSF160059">
    <property type="entry name" value="PriA/YqbF domain"/>
    <property type="match status" value="1"/>
</dbReference>
<gene>
    <name evidence="9" type="ORF">PVAP13_2NG612800</name>
</gene>
<feature type="domain" description="DNA replication complex GINS protein PSF2 N-terminal" evidence="8">
    <location>
        <begin position="13"/>
        <end position="71"/>
    </location>
</feature>
<proteinExistence type="inferred from homology"/>
<dbReference type="InterPro" id="IPR056784">
    <property type="entry name" value="PSF2_N"/>
</dbReference>
<evidence type="ECO:0000256" key="5">
    <source>
        <dbReference type="PIRNR" id="PIRNR028998"/>
    </source>
</evidence>
<evidence type="ECO:0000256" key="3">
    <source>
        <dbReference type="ARBA" id="ARBA00022705"/>
    </source>
</evidence>
<evidence type="ECO:0000256" key="2">
    <source>
        <dbReference type="ARBA" id="ARBA00010565"/>
    </source>
</evidence>
<dbReference type="InterPro" id="IPR007257">
    <property type="entry name" value="GINS_Psf2"/>
</dbReference>
<feature type="compositionally biased region" description="Basic and acidic residues" evidence="6">
    <location>
        <begin position="202"/>
        <end position="211"/>
    </location>
</feature>
<comment type="subunit">
    <text evidence="5">Component of the GINS complex.</text>
</comment>
<dbReference type="InterPro" id="IPR036224">
    <property type="entry name" value="GINS_bundle-like_dom_sf"/>
</dbReference>
<comment type="caution">
    <text evidence="9">The sequence shown here is derived from an EMBL/GenBank/DDBJ whole genome shotgun (WGS) entry which is preliminary data.</text>
</comment>
<name>A0A8T0VT04_PANVG</name>
<dbReference type="SUPFAM" id="SSF158573">
    <property type="entry name" value="GINS helical bundle-like"/>
    <property type="match status" value="1"/>
</dbReference>
<protein>
    <recommendedName>
        <fullName evidence="5">DNA replication complex GINS protein PSF2</fullName>
    </recommendedName>
</protein>
<dbReference type="Pfam" id="PF05916">
    <property type="entry name" value="Sld5"/>
    <property type="match status" value="1"/>
</dbReference>
<accession>A0A8T0VT04</accession>
<dbReference type="Gene3D" id="1.20.58.1020">
    <property type="match status" value="1"/>
</dbReference>
<dbReference type="GO" id="GO:0000811">
    <property type="term" value="C:GINS complex"/>
    <property type="evidence" value="ECO:0007669"/>
    <property type="project" value="TreeGrafter"/>
</dbReference>
<evidence type="ECO:0000256" key="4">
    <source>
        <dbReference type="ARBA" id="ARBA00023242"/>
    </source>
</evidence>
<dbReference type="Proteomes" id="UP000823388">
    <property type="component" value="Chromosome 2N"/>
</dbReference>
<feature type="compositionally biased region" description="Polar residues" evidence="6">
    <location>
        <begin position="186"/>
        <end position="197"/>
    </location>
</feature>
<dbReference type="PANTHER" id="PTHR12772">
    <property type="entry name" value="DNA REPLICATION COMPLEX GINS PROTEIN PSF2"/>
    <property type="match status" value="1"/>
</dbReference>
<dbReference type="FunFam" id="1.20.58.1020:FF:000001">
    <property type="entry name" value="DNA replication complex GINS protein PSF2"/>
    <property type="match status" value="1"/>
</dbReference>
<dbReference type="CDD" id="cd11712">
    <property type="entry name" value="GINS_A_psf2"/>
    <property type="match status" value="1"/>
</dbReference>
<dbReference type="FunFam" id="3.40.5.50:FF:000001">
    <property type="entry name" value="DNA replication complex GINS protein PSF2"/>
    <property type="match status" value="1"/>
</dbReference>
<keyword evidence="4 5" id="KW-0539">Nucleus</keyword>
<dbReference type="PANTHER" id="PTHR12772:SF0">
    <property type="entry name" value="DNA REPLICATION COMPLEX GINS PROTEIN PSF2"/>
    <property type="match status" value="1"/>
</dbReference>
<evidence type="ECO:0000259" key="8">
    <source>
        <dbReference type="Pfam" id="PF25005"/>
    </source>
</evidence>
<feature type="domain" description="GINS subunit" evidence="7">
    <location>
        <begin position="76"/>
        <end position="173"/>
    </location>
</feature>
<dbReference type="GO" id="GO:0006260">
    <property type="term" value="P:DNA replication"/>
    <property type="evidence" value="ECO:0007669"/>
    <property type="project" value="UniProtKB-KW"/>
</dbReference>
<comment type="similarity">
    <text evidence="2 5">Belongs to the GINS2/PSF2 family.</text>
</comment>
<comment type="subcellular location">
    <subcellularLocation>
        <location evidence="1 5">Nucleus</location>
    </subcellularLocation>
</comment>
<dbReference type="InterPro" id="IPR021151">
    <property type="entry name" value="GINS_A"/>
</dbReference>
<dbReference type="PIRSF" id="PIRSF028998">
    <property type="entry name" value="GINS_Psf2_subgr"/>
    <property type="match status" value="1"/>
</dbReference>
<dbReference type="GO" id="GO:0000727">
    <property type="term" value="P:double-strand break repair via break-induced replication"/>
    <property type="evidence" value="ECO:0007669"/>
    <property type="project" value="TreeGrafter"/>
</dbReference>
<dbReference type="CDD" id="cd21694">
    <property type="entry name" value="GINS_B_Psf2"/>
    <property type="match status" value="1"/>
</dbReference>
<evidence type="ECO:0000256" key="1">
    <source>
        <dbReference type="ARBA" id="ARBA00004123"/>
    </source>
</evidence>
<dbReference type="EMBL" id="CM029040">
    <property type="protein sequence ID" value="KAG2639282.1"/>
    <property type="molecule type" value="Genomic_DNA"/>
</dbReference>
<dbReference type="AlphaFoldDB" id="A0A8T0VT04"/>
<keyword evidence="3 5" id="KW-0235">DNA replication</keyword>
<evidence type="ECO:0000313" key="9">
    <source>
        <dbReference type="EMBL" id="KAG2639282.1"/>
    </source>
</evidence>
<feature type="region of interest" description="Disordered" evidence="6">
    <location>
        <begin position="186"/>
        <end position="211"/>
    </location>
</feature>
<evidence type="ECO:0000313" key="10">
    <source>
        <dbReference type="Proteomes" id="UP000823388"/>
    </source>
</evidence>
<evidence type="ECO:0000259" key="7">
    <source>
        <dbReference type="Pfam" id="PF05916"/>
    </source>
</evidence>
<evidence type="ECO:0000256" key="6">
    <source>
        <dbReference type="SAM" id="MobiDB-lite"/>
    </source>
</evidence>